<comment type="caution">
    <text evidence="1">The sequence shown here is derived from an EMBL/GenBank/DDBJ whole genome shotgun (WGS) entry which is preliminary data.</text>
</comment>
<organism evidence="1">
    <name type="scientific">marine sediment metagenome</name>
    <dbReference type="NCBI Taxonomy" id="412755"/>
    <lineage>
        <taxon>unclassified sequences</taxon>
        <taxon>metagenomes</taxon>
        <taxon>ecological metagenomes</taxon>
    </lineage>
</organism>
<dbReference type="EMBL" id="BART01037689">
    <property type="protein sequence ID" value="GAH10048.1"/>
    <property type="molecule type" value="Genomic_DNA"/>
</dbReference>
<sequence length="111" mass="12188">NTGDSAGSYNALPIPAHSAIYYDESYSDHWNVTTLGGVVGDVVYYNASATGNDRWAINGTGMTKLNVASHDFSFAENEFLDTESRKRSGDSEYTAFGLFPSPLSSEERYFH</sequence>
<accession>X1EN30</accession>
<evidence type="ECO:0000313" key="1">
    <source>
        <dbReference type="EMBL" id="GAH10048.1"/>
    </source>
</evidence>
<feature type="non-terminal residue" evidence="1">
    <location>
        <position position="1"/>
    </location>
</feature>
<name>X1EN30_9ZZZZ</name>
<protein>
    <submittedName>
        <fullName evidence="1">Uncharacterized protein</fullName>
    </submittedName>
</protein>
<gene>
    <name evidence="1" type="ORF">S01H4_62921</name>
</gene>
<reference evidence="1" key="1">
    <citation type="journal article" date="2014" name="Front. Microbiol.">
        <title>High frequency of phylogenetically diverse reductive dehalogenase-homologous genes in deep subseafloor sedimentary metagenomes.</title>
        <authorList>
            <person name="Kawai M."/>
            <person name="Futagami T."/>
            <person name="Toyoda A."/>
            <person name="Takaki Y."/>
            <person name="Nishi S."/>
            <person name="Hori S."/>
            <person name="Arai W."/>
            <person name="Tsubouchi T."/>
            <person name="Morono Y."/>
            <person name="Uchiyama I."/>
            <person name="Ito T."/>
            <person name="Fujiyama A."/>
            <person name="Inagaki F."/>
            <person name="Takami H."/>
        </authorList>
    </citation>
    <scope>NUCLEOTIDE SEQUENCE</scope>
    <source>
        <strain evidence="1">Expedition CK06-06</strain>
    </source>
</reference>
<dbReference type="AlphaFoldDB" id="X1EN30"/>
<proteinExistence type="predicted"/>